<gene>
    <name evidence="1" type="ORF">MTR67_028182</name>
</gene>
<sequence>MREERERTRVASEIRQERGFCRSFFFNFQHRILMEEASATTDEVNDCPNFNLGISQVSGEQNKEERMHVHCKENRG</sequence>
<protein>
    <submittedName>
        <fullName evidence="1">Uncharacterized protein</fullName>
    </submittedName>
</protein>
<dbReference type="AlphaFoldDB" id="A0AAF0R212"/>
<accession>A0AAF0R212</accession>
<proteinExistence type="predicted"/>
<name>A0AAF0R212_SOLVR</name>
<reference evidence="1" key="1">
    <citation type="submission" date="2023-08" db="EMBL/GenBank/DDBJ databases">
        <title>A de novo genome assembly of Solanum verrucosum Schlechtendal, a Mexican diploid species geographically isolated from the other diploid A-genome species in potato relatives.</title>
        <authorList>
            <person name="Hosaka K."/>
        </authorList>
    </citation>
    <scope>NUCLEOTIDE SEQUENCE</scope>
    <source>
        <tissue evidence="1">Young leaves</tissue>
    </source>
</reference>
<evidence type="ECO:0000313" key="2">
    <source>
        <dbReference type="Proteomes" id="UP001234989"/>
    </source>
</evidence>
<dbReference type="EMBL" id="CP133617">
    <property type="protein sequence ID" value="WMV34797.1"/>
    <property type="molecule type" value="Genomic_DNA"/>
</dbReference>
<dbReference type="Proteomes" id="UP001234989">
    <property type="component" value="Chromosome 6"/>
</dbReference>
<organism evidence="1 2">
    <name type="scientific">Solanum verrucosum</name>
    <dbReference type="NCBI Taxonomy" id="315347"/>
    <lineage>
        <taxon>Eukaryota</taxon>
        <taxon>Viridiplantae</taxon>
        <taxon>Streptophyta</taxon>
        <taxon>Embryophyta</taxon>
        <taxon>Tracheophyta</taxon>
        <taxon>Spermatophyta</taxon>
        <taxon>Magnoliopsida</taxon>
        <taxon>eudicotyledons</taxon>
        <taxon>Gunneridae</taxon>
        <taxon>Pentapetalae</taxon>
        <taxon>asterids</taxon>
        <taxon>lamiids</taxon>
        <taxon>Solanales</taxon>
        <taxon>Solanaceae</taxon>
        <taxon>Solanoideae</taxon>
        <taxon>Solaneae</taxon>
        <taxon>Solanum</taxon>
    </lineage>
</organism>
<keyword evidence="2" id="KW-1185">Reference proteome</keyword>
<evidence type="ECO:0000313" key="1">
    <source>
        <dbReference type="EMBL" id="WMV34797.1"/>
    </source>
</evidence>